<evidence type="ECO:0000259" key="2">
    <source>
        <dbReference type="PROSITE" id="PS50003"/>
    </source>
</evidence>
<dbReference type="Gene3D" id="2.30.29.30">
    <property type="entry name" value="Pleckstrin-homology domain (PH domain)/Phosphotyrosine-binding domain (PTB)"/>
    <property type="match status" value="1"/>
</dbReference>
<reference evidence="3 4" key="1">
    <citation type="journal article" date="2016" name="Genome Biol. Evol.">
        <title>Divergent and convergent evolution of fungal pathogenicity.</title>
        <authorList>
            <person name="Shang Y."/>
            <person name="Xiao G."/>
            <person name="Zheng P."/>
            <person name="Cen K."/>
            <person name="Zhan S."/>
            <person name="Wang C."/>
        </authorList>
    </citation>
    <scope>NUCLEOTIDE SEQUENCE [LARGE SCALE GENOMIC DNA]</scope>
    <source>
        <strain evidence="3 4">ARSEF 2679</strain>
    </source>
</reference>
<dbReference type="OrthoDB" id="5593352at2759"/>
<dbReference type="InterPro" id="IPR011993">
    <property type="entry name" value="PH-like_dom_sf"/>
</dbReference>
<proteinExistence type="predicted"/>
<keyword evidence="4" id="KW-1185">Reference proteome</keyword>
<gene>
    <name evidence="3" type="ORF">ISF_05631</name>
</gene>
<feature type="compositionally biased region" description="Basic and acidic residues" evidence="1">
    <location>
        <begin position="441"/>
        <end position="452"/>
    </location>
</feature>
<dbReference type="Pfam" id="PF15406">
    <property type="entry name" value="PH_6"/>
    <property type="match status" value="1"/>
</dbReference>
<dbReference type="AlphaFoldDB" id="A0A167UGB4"/>
<name>A0A167UGB4_CORFA</name>
<evidence type="ECO:0000256" key="1">
    <source>
        <dbReference type="SAM" id="MobiDB-lite"/>
    </source>
</evidence>
<dbReference type="InterPro" id="IPR001849">
    <property type="entry name" value="PH_domain"/>
</dbReference>
<dbReference type="RefSeq" id="XP_018703807.1">
    <property type="nucleotide sequence ID" value="XM_018849236.1"/>
</dbReference>
<comment type="caution">
    <text evidence="3">The sequence shown here is derived from an EMBL/GenBank/DDBJ whole genome shotgun (WGS) entry which is preliminary data.</text>
</comment>
<organism evidence="3 4">
    <name type="scientific">Cordyceps fumosorosea (strain ARSEF 2679)</name>
    <name type="common">Isaria fumosorosea</name>
    <dbReference type="NCBI Taxonomy" id="1081104"/>
    <lineage>
        <taxon>Eukaryota</taxon>
        <taxon>Fungi</taxon>
        <taxon>Dikarya</taxon>
        <taxon>Ascomycota</taxon>
        <taxon>Pezizomycotina</taxon>
        <taxon>Sordariomycetes</taxon>
        <taxon>Hypocreomycetidae</taxon>
        <taxon>Hypocreales</taxon>
        <taxon>Cordycipitaceae</taxon>
        <taxon>Cordyceps</taxon>
    </lineage>
</organism>
<feature type="compositionally biased region" description="Low complexity" evidence="1">
    <location>
        <begin position="380"/>
        <end position="395"/>
    </location>
</feature>
<dbReference type="EMBL" id="AZHB01000013">
    <property type="protein sequence ID" value="OAA61552.1"/>
    <property type="molecule type" value="Genomic_DNA"/>
</dbReference>
<protein>
    <recommendedName>
        <fullName evidence="2">PH domain-containing protein</fullName>
    </recommendedName>
</protein>
<dbReference type="PANTHER" id="PTHR42073:SF1">
    <property type="entry name" value="MEIOTIC EXPRESSION UP-REGULATED PROTEIN 6"/>
    <property type="match status" value="1"/>
</dbReference>
<feature type="compositionally biased region" description="Basic and acidic residues" evidence="1">
    <location>
        <begin position="42"/>
        <end position="54"/>
    </location>
</feature>
<feature type="domain" description="PH" evidence="2">
    <location>
        <begin position="60"/>
        <end position="185"/>
    </location>
</feature>
<feature type="compositionally biased region" description="Low complexity" evidence="1">
    <location>
        <begin position="290"/>
        <end position="312"/>
    </location>
</feature>
<feature type="region of interest" description="Disordered" evidence="1">
    <location>
        <begin position="210"/>
        <end position="504"/>
    </location>
</feature>
<feature type="compositionally biased region" description="Basic and acidic residues" evidence="1">
    <location>
        <begin position="228"/>
        <end position="254"/>
    </location>
</feature>
<feature type="compositionally biased region" description="Basic and acidic residues" evidence="1">
    <location>
        <begin position="466"/>
        <end position="493"/>
    </location>
</feature>
<evidence type="ECO:0000313" key="4">
    <source>
        <dbReference type="Proteomes" id="UP000076744"/>
    </source>
</evidence>
<dbReference type="PROSITE" id="PS50003">
    <property type="entry name" value="PH_DOMAIN"/>
    <property type="match status" value="1"/>
</dbReference>
<dbReference type="GeneID" id="30021923"/>
<dbReference type="STRING" id="1081104.A0A167UGB4"/>
<feature type="region of interest" description="Disordered" evidence="1">
    <location>
        <begin position="1"/>
        <end position="54"/>
    </location>
</feature>
<dbReference type="SUPFAM" id="SSF50729">
    <property type="entry name" value="PH domain-like"/>
    <property type="match status" value="1"/>
</dbReference>
<feature type="compositionally biased region" description="Low complexity" evidence="1">
    <location>
        <begin position="453"/>
        <end position="464"/>
    </location>
</feature>
<feature type="compositionally biased region" description="Basic and acidic residues" evidence="1">
    <location>
        <begin position="268"/>
        <end position="282"/>
    </location>
</feature>
<dbReference type="Proteomes" id="UP000076744">
    <property type="component" value="Unassembled WGS sequence"/>
</dbReference>
<dbReference type="InterPro" id="IPR039712">
    <property type="entry name" value="Meu6"/>
</dbReference>
<dbReference type="InterPro" id="IPR039483">
    <property type="entry name" value="Meu6_PH_dom"/>
</dbReference>
<accession>A0A167UGB4</accession>
<evidence type="ECO:0000313" key="3">
    <source>
        <dbReference type="EMBL" id="OAA61552.1"/>
    </source>
</evidence>
<sequence>MADIQKPVEVPADAVEQAAAPVTETAPALDVPAATEAAPVADEIKNEEPVAAEETKEEVKPVEEGQLGYKAQGLSFPKNLLGSKEFFFFGSEAFEAKALEAYKKAQKSAEGALDNISWASHTGKGLLFSGDKKAPHNVINLSHASEPEVDGNKFHFITKGNKHTFKAANPAERDNWVAQIKAKIAEAKEIATSVTESEVYKNTLETLKPAPKEEAKAAEPAAADESADAAKTEDAPKEDADAAKEEPKAEESKRRSASRKRASFFGFGKKDLLPKDEAKAEETPAEVAEEAAVPTEAAAEDVAAPDAAAPAEAVEEPAADVVKPTANKRNSFFGGVFSKKEKKAADAKAAEATEASPEEPEGAAETAPVIPPVDTTTPLAEEVIAADPVEAAAPEPKTDVKERRKSSLPFFGKRDASPTTGEPKTGAFSKLRATIKGKGAAKAEEAKEEAAKAQETAAETATDAQGKAEETAADVKEQVTKAVEGEGEKKTEEASTAPAVTASA</sequence>
<dbReference type="PANTHER" id="PTHR42073">
    <property type="entry name" value="MEIOTIC EXPRESSION UP-REGULATED PROTEIN 6"/>
    <property type="match status" value="1"/>
</dbReference>